<evidence type="ECO:0000313" key="3">
    <source>
        <dbReference type="EMBL" id="SDM86081.1"/>
    </source>
</evidence>
<dbReference type="AlphaFoldDB" id="A0A1G9WPB8"/>
<dbReference type="OrthoDB" id="7299818at2"/>
<evidence type="ECO:0000259" key="2">
    <source>
        <dbReference type="Pfam" id="PF14415"/>
    </source>
</evidence>
<accession>A0A1G9WPB8</accession>
<dbReference type="Proteomes" id="UP000198704">
    <property type="component" value="Unassembled WGS sequence"/>
</dbReference>
<dbReference type="EMBL" id="FNHS01000004">
    <property type="protein sequence ID" value="SDM86081.1"/>
    <property type="molecule type" value="Genomic_DNA"/>
</dbReference>
<keyword evidence="1" id="KW-0732">Signal</keyword>
<sequence length="340" mass="36841">MKILSLAFALLAAASLPVRADDAEGALKAGGLVLDPGRTITLVAEELYLSEREVRADYRFRNPTGADIEATLTFPMPDLAGAPALAVTLPDPAQANFLAFEATVDGQTVPWQLDQHAFLMREGQAVEITDALASLGIPLVPTVAATAEPLRRISETRRKGLIEAGFLERQVHSDGTISDVPLWTLKSRYARRQVFPAGREVAIHQSFTPSLGVQSSLSFGSPDLNTTQMARYEDRFCTDPAFARSAQSLYRRASADGSRSFQAYEQYLTYVVPAGTGSIGTFRLIVDKGDPSTMVAFCGSNLKKTGPTTVEMVVKDYQPQRDIDVLFLKSASRISAVPPI</sequence>
<evidence type="ECO:0000256" key="1">
    <source>
        <dbReference type="SAM" id="SignalP"/>
    </source>
</evidence>
<protein>
    <recommendedName>
        <fullName evidence="2">DUF4424 domain-containing protein</fullName>
    </recommendedName>
</protein>
<keyword evidence="4" id="KW-1185">Reference proteome</keyword>
<dbReference type="Gene3D" id="2.60.40.3680">
    <property type="match status" value="1"/>
</dbReference>
<proteinExistence type="predicted"/>
<name>A0A1G9WPB8_9HYPH</name>
<dbReference type="InterPro" id="IPR025538">
    <property type="entry name" value="DUF4424"/>
</dbReference>
<dbReference type="STRING" id="582672.SAMN05216360_10460"/>
<feature type="domain" description="DUF4424" evidence="2">
    <location>
        <begin position="20"/>
        <end position="326"/>
    </location>
</feature>
<reference evidence="4" key="1">
    <citation type="submission" date="2016-10" db="EMBL/GenBank/DDBJ databases">
        <authorList>
            <person name="Varghese N."/>
            <person name="Submissions S."/>
        </authorList>
    </citation>
    <scope>NUCLEOTIDE SEQUENCE [LARGE SCALE GENOMIC DNA]</scope>
    <source>
        <strain evidence="4">BL47</strain>
    </source>
</reference>
<dbReference type="Pfam" id="PF14415">
    <property type="entry name" value="DUF4424"/>
    <property type="match status" value="1"/>
</dbReference>
<gene>
    <name evidence="3" type="ORF">SAMN05216360_10460</name>
</gene>
<evidence type="ECO:0000313" key="4">
    <source>
        <dbReference type="Proteomes" id="UP000198704"/>
    </source>
</evidence>
<organism evidence="3 4">
    <name type="scientific">Methylobacterium phyllostachyos</name>
    <dbReference type="NCBI Taxonomy" id="582672"/>
    <lineage>
        <taxon>Bacteria</taxon>
        <taxon>Pseudomonadati</taxon>
        <taxon>Pseudomonadota</taxon>
        <taxon>Alphaproteobacteria</taxon>
        <taxon>Hyphomicrobiales</taxon>
        <taxon>Methylobacteriaceae</taxon>
        <taxon>Methylobacterium</taxon>
    </lineage>
</organism>
<dbReference type="RefSeq" id="WP_091715112.1">
    <property type="nucleotide sequence ID" value="NZ_FNHS01000004.1"/>
</dbReference>
<feature type="signal peptide" evidence="1">
    <location>
        <begin position="1"/>
        <end position="20"/>
    </location>
</feature>
<feature type="chain" id="PRO_5011432943" description="DUF4424 domain-containing protein" evidence="1">
    <location>
        <begin position="21"/>
        <end position="340"/>
    </location>
</feature>